<reference evidence="3" key="1">
    <citation type="submission" date="2011-03" db="EMBL/GenBank/DDBJ databases">
        <title>The genome sequence of Vavraia culicis strain floridensis.</title>
        <authorList>
            <consortium name="The Broad Institute Genome Sequencing Platform"/>
            <person name="Cuomo C."/>
            <person name="Becnel J."/>
            <person name="Sanscrainte N."/>
            <person name="Young S.K."/>
            <person name="Zeng Q."/>
            <person name="Gargeya S."/>
            <person name="Fitzgerald M."/>
            <person name="Haas B."/>
            <person name="Abouelleil A."/>
            <person name="Alvarado L."/>
            <person name="Arachchi H.M."/>
            <person name="Berlin A."/>
            <person name="Chapman S.B."/>
            <person name="Gearin G."/>
            <person name="Goldberg J."/>
            <person name="Griggs A."/>
            <person name="Gujja S."/>
            <person name="Hansen M."/>
            <person name="Heiman D."/>
            <person name="Howarth C."/>
            <person name="Larimer J."/>
            <person name="Lui A."/>
            <person name="MacDonald P.J.P."/>
            <person name="McCowen C."/>
            <person name="Montmayeur A."/>
            <person name="Murphy C."/>
            <person name="Neiman D."/>
            <person name="Pearson M."/>
            <person name="Priest M."/>
            <person name="Roberts A."/>
            <person name="Saif S."/>
            <person name="Shea T."/>
            <person name="Sisk P."/>
            <person name="Stolte C."/>
            <person name="Sykes S."/>
            <person name="Wortman J."/>
            <person name="Nusbaum C."/>
            <person name="Birren B."/>
        </authorList>
    </citation>
    <scope>NUCLEOTIDE SEQUENCE [LARGE SCALE GENOMIC DNA]</scope>
    <source>
        <strain evidence="3">floridensis</strain>
    </source>
</reference>
<keyword evidence="1" id="KW-0812">Transmembrane</keyword>
<dbReference type="EMBL" id="GL877428">
    <property type="protein sequence ID" value="ELA46956.1"/>
    <property type="molecule type" value="Genomic_DNA"/>
</dbReference>
<accession>L2GTH0</accession>
<keyword evidence="1" id="KW-0472">Membrane</keyword>
<evidence type="ECO:0000313" key="2">
    <source>
        <dbReference type="EMBL" id="ELA46956.1"/>
    </source>
</evidence>
<dbReference type="InParanoid" id="L2GTH0"/>
<proteinExistence type="predicted"/>
<protein>
    <submittedName>
        <fullName evidence="2">Uncharacterized protein</fullName>
    </submittedName>
</protein>
<organism evidence="2 3">
    <name type="scientific">Vavraia culicis (isolate floridensis)</name>
    <name type="common">Microsporidian parasite</name>
    <dbReference type="NCBI Taxonomy" id="948595"/>
    <lineage>
        <taxon>Eukaryota</taxon>
        <taxon>Fungi</taxon>
        <taxon>Fungi incertae sedis</taxon>
        <taxon>Microsporidia</taxon>
        <taxon>Pleistophoridae</taxon>
        <taxon>Vavraia</taxon>
    </lineage>
</organism>
<dbReference type="RefSeq" id="XP_008074592.1">
    <property type="nucleotide sequence ID" value="XM_008076401.1"/>
</dbReference>
<keyword evidence="1" id="KW-1133">Transmembrane helix</keyword>
<keyword evidence="3" id="KW-1185">Reference proteome</keyword>
<evidence type="ECO:0000256" key="1">
    <source>
        <dbReference type="SAM" id="Phobius"/>
    </source>
</evidence>
<dbReference type="AlphaFoldDB" id="L2GTH0"/>
<sequence>MEDPKKFTIIADLSEPNKYFGFNEWCEHLRKNCMNQRKEACVPTKIDLGYINLPQPSNREYERSLEALTAKQFEKYESMCSTGLISTKDYMCFNYAHFIYLSLFLLVFGIFLGVLWILIHRIYQRKKIIGKMYHELVYKEAKKHRQIVELMKEISKTETKQPNSVL</sequence>
<feature type="transmembrane region" description="Helical" evidence="1">
    <location>
        <begin position="98"/>
        <end position="119"/>
    </location>
</feature>
<dbReference type="GeneID" id="19879451"/>
<gene>
    <name evidence="2" type="ORF">VCUG_01575</name>
</gene>
<evidence type="ECO:0000313" key="3">
    <source>
        <dbReference type="Proteomes" id="UP000011081"/>
    </source>
</evidence>
<dbReference type="HOGENOM" id="CLU_1723708_0_0_1"/>
<name>L2GTH0_VAVCU</name>
<dbReference type="Proteomes" id="UP000011081">
    <property type="component" value="Unassembled WGS sequence"/>
</dbReference>
<dbReference type="VEuPathDB" id="MicrosporidiaDB:VCUG_01575"/>